<dbReference type="Gene3D" id="2.60.40.10">
    <property type="entry name" value="Immunoglobulins"/>
    <property type="match status" value="1"/>
</dbReference>
<feature type="chain" id="PRO_5046110554" description="Salivary secreted peptide" evidence="1">
    <location>
        <begin position="19"/>
        <end position="133"/>
    </location>
</feature>
<proteinExistence type="predicted"/>
<dbReference type="EMBL" id="JAKROA010000013">
    <property type="protein sequence ID" value="KAL5104381.1"/>
    <property type="molecule type" value="Genomic_DNA"/>
</dbReference>
<dbReference type="InterPro" id="IPR036116">
    <property type="entry name" value="FN3_sf"/>
</dbReference>
<evidence type="ECO:0000256" key="1">
    <source>
        <dbReference type="SAM" id="SignalP"/>
    </source>
</evidence>
<comment type="caution">
    <text evidence="2">The sequence shown here is derived from an EMBL/GenBank/DDBJ whole genome shotgun (WGS) entry which is preliminary data.</text>
</comment>
<evidence type="ECO:0000313" key="3">
    <source>
        <dbReference type="Proteomes" id="UP001651158"/>
    </source>
</evidence>
<keyword evidence="3" id="KW-1185">Reference proteome</keyword>
<reference evidence="2 3" key="1">
    <citation type="journal article" date="2022" name="Front. Cell. Infect. Microbiol.">
        <title>The Genomes of Two Strains of Taenia crassiceps the Animal Model for the Study of Human Cysticercosis.</title>
        <authorList>
            <person name="Bobes R.J."/>
            <person name="Estrada K."/>
            <person name="Rios-Valencia D.G."/>
            <person name="Calderon-Gallegos A."/>
            <person name="de la Torre P."/>
            <person name="Carrero J.C."/>
            <person name="Sanchez-Flores A."/>
            <person name="Laclette J.P."/>
        </authorList>
    </citation>
    <scope>NUCLEOTIDE SEQUENCE [LARGE SCALE GENOMIC DNA]</scope>
    <source>
        <strain evidence="2">WFUcys</strain>
    </source>
</reference>
<keyword evidence="1" id="KW-0732">Signal</keyword>
<protein>
    <recommendedName>
        <fullName evidence="4">Salivary secreted peptide</fullName>
    </recommendedName>
</protein>
<dbReference type="InterPro" id="IPR013783">
    <property type="entry name" value="Ig-like_fold"/>
</dbReference>
<dbReference type="Proteomes" id="UP001651158">
    <property type="component" value="Unassembled WGS sequence"/>
</dbReference>
<sequence length="133" mass="15039">MAFKVYFILLVSSVLAAAYKGFQESTISGDSSLWRYFHWSHVNETALQLSWPGAKLVELKVTAIVVTASQTSRPRYIRHYRANVEEGQLIIAGLMRQTEYALTTHVHQSGGQGVVHTIHVTTGQNGYEYYLYQ</sequence>
<dbReference type="SUPFAM" id="SSF49265">
    <property type="entry name" value="Fibronectin type III"/>
    <property type="match status" value="1"/>
</dbReference>
<accession>A0ABR4Q470</accession>
<organism evidence="2 3">
    <name type="scientific">Taenia crassiceps</name>
    <dbReference type="NCBI Taxonomy" id="6207"/>
    <lineage>
        <taxon>Eukaryota</taxon>
        <taxon>Metazoa</taxon>
        <taxon>Spiralia</taxon>
        <taxon>Lophotrochozoa</taxon>
        <taxon>Platyhelminthes</taxon>
        <taxon>Cestoda</taxon>
        <taxon>Eucestoda</taxon>
        <taxon>Cyclophyllidea</taxon>
        <taxon>Taeniidae</taxon>
        <taxon>Taenia</taxon>
    </lineage>
</organism>
<feature type="signal peptide" evidence="1">
    <location>
        <begin position="1"/>
        <end position="18"/>
    </location>
</feature>
<evidence type="ECO:0000313" key="2">
    <source>
        <dbReference type="EMBL" id="KAL5104381.1"/>
    </source>
</evidence>
<evidence type="ECO:0008006" key="4">
    <source>
        <dbReference type="Google" id="ProtNLM"/>
    </source>
</evidence>
<name>A0ABR4Q470_9CEST</name>
<gene>
    <name evidence="2" type="ORF">TcWFU_010423</name>
</gene>